<evidence type="ECO:0000256" key="1">
    <source>
        <dbReference type="SAM" id="Coils"/>
    </source>
</evidence>
<keyword evidence="3" id="KW-1185">Reference proteome</keyword>
<evidence type="ECO:0000313" key="3">
    <source>
        <dbReference type="Proteomes" id="UP000243525"/>
    </source>
</evidence>
<proteinExistence type="predicted"/>
<organism evidence="2 3">
    <name type="scientific">Mangrovibacterium marinum</name>
    <dbReference type="NCBI Taxonomy" id="1639118"/>
    <lineage>
        <taxon>Bacteria</taxon>
        <taxon>Pseudomonadati</taxon>
        <taxon>Bacteroidota</taxon>
        <taxon>Bacteroidia</taxon>
        <taxon>Marinilabiliales</taxon>
        <taxon>Prolixibacteraceae</taxon>
        <taxon>Mangrovibacterium</taxon>
    </lineage>
</organism>
<dbReference type="RefSeq" id="WP_107824034.1">
    <property type="nucleotide sequence ID" value="NZ_OY782574.1"/>
</dbReference>
<dbReference type="EMBL" id="QAAD01000041">
    <property type="protein sequence ID" value="PTN02044.1"/>
    <property type="molecule type" value="Genomic_DNA"/>
</dbReference>
<sequence length="97" mass="11094">MTGEDQLLLDDFKAKLRLLIKRHTSLKEERQVMAAKIAEMEQTIAGLKSENEELVKKYNDLKIAKALSVGDEDSKLVKQRINKIVREIDKCIAQLNV</sequence>
<reference evidence="2 3" key="1">
    <citation type="submission" date="2018-04" db="EMBL/GenBank/DDBJ databases">
        <title>Genomic Encyclopedia of Archaeal and Bacterial Type Strains, Phase II (KMG-II): from individual species to whole genera.</title>
        <authorList>
            <person name="Goeker M."/>
        </authorList>
    </citation>
    <scope>NUCLEOTIDE SEQUENCE [LARGE SCALE GENOMIC DNA]</scope>
    <source>
        <strain evidence="2 3">DSM 28823</strain>
    </source>
</reference>
<dbReference type="OrthoDB" id="1467932at2"/>
<dbReference type="AlphaFoldDB" id="A0A2T5BRW7"/>
<evidence type="ECO:0008006" key="4">
    <source>
        <dbReference type="Google" id="ProtNLM"/>
    </source>
</evidence>
<accession>A0A2T5BRW7</accession>
<name>A0A2T5BRW7_9BACT</name>
<feature type="coiled-coil region" evidence="1">
    <location>
        <begin position="9"/>
        <end position="64"/>
    </location>
</feature>
<protein>
    <recommendedName>
        <fullName evidence="4">Cell division protein ZapB</fullName>
    </recommendedName>
</protein>
<comment type="caution">
    <text evidence="2">The sequence shown here is derived from an EMBL/GenBank/DDBJ whole genome shotgun (WGS) entry which is preliminary data.</text>
</comment>
<gene>
    <name evidence="2" type="ORF">C8N47_1413</name>
</gene>
<dbReference type="Proteomes" id="UP000243525">
    <property type="component" value="Unassembled WGS sequence"/>
</dbReference>
<evidence type="ECO:0000313" key="2">
    <source>
        <dbReference type="EMBL" id="PTN02044.1"/>
    </source>
</evidence>
<keyword evidence="1" id="KW-0175">Coiled coil</keyword>